<feature type="transmembrane region" description="Helical" evidence="7">
    <location>
        <begin position="6"/>
        <end position="26"/>
    </location>
</feature>
<gene>
    <name evidence="9" type="ORF">HMPREF9453_01228</name>
</gene>
<evidence type="ECO:0000256" key="2">
    <source>
        <dbReference type="ARBA" id="ARBA00008193"/>
    </source>
</evidence>
<feature type="transmembrane region" description="Helical" evidence="7">
    <location>
        <begin position="60"/>
        <end position="84"/>
    </location>
</feature>
<evidence type="ECO:0000256" key="1">
    <source>
        <dbReference type="ARBA" id="ARBA00004651"/>
    </source>
</evidence>
<keyword evidence="10" id="KW-1185">Reference proteome</keyword>
<sequence length="224" mass="24308">MSVTWMIFEILGTIAFAFSGAIVGLYRRMDIFGITVLAVMTGVGGGMIRDVLCGIIPPSALTHPMSLLVSIGTALAVSLFYPFFRIPKKGRVIISFLYHLSDTIGLSAFTVTGVLTAFYAWPSYEYVLPTMLGLITAVGGGVIRDMMARRMPVVLYMDVYAIASVAGGLLMCILHGVLPLSLVSWTAFGAVLLLRVAAIHYGWQLYHPHRRMGKRNDDGKGTGK</sequence>
<evidence type="ECO:0000256" key="6">
    <source>
        <dbReference type="ARBA" id="ARBA00023136"/>
    </source>
</evidence>
<keyword evidence="6 7" id="KW-0472">Membrane</keyword>
<feature type="domain" description="Glycine transporter" evidence="8">
    <location>
        <begin position="7"/>
        <end position="81"/>
    </location>
</feature>
<evidence type="ECO:0000313" key="10">
    <source>
        <dbReference type="Proteomes" id="UP000003277"/>
    </source>
</evidence>
<dbReference type="STRING" id="742743.HMPREF9453_01228"/>
<feature type="transmembrane region" description="Helical" evidence="7">
    <location>
        <begin position="126"/>
        <end position="143"/>
    </location>
</feature>
<dbReference type="eggNOG" id="COG2860">
    <property type="taxonomic scope" value="Bacteria"/>
</dbReference>
<dbReference type="HOGENOM" id="CLU_064906_2_1_9"/>
<comment type="caution">
    <text evidence="9">The sequence shown here is derived from an EMBL/GenBank/DDBJ whole genome shotgun (WGS) entry which is preliminary data.</text>
</comment>
<dbReference type="PATRIC" id="fig|742743.3.peg.1248"/>
<dbReference type="GO" id="GO:0005886">
    <property type="term" value="C:plasma membrane"/>
    <property type="evidence" value="ECO:0007669"/>
    <property type="project" value="UniProtKB-SubCell"/>
</dbReference>
<dbReference type="Proteomes" id="UP000003277">
    <property type="component" value="Unassembled WGS sequence"/>
</dbReference>
<feature type="transmembrane region" description="Helical" evidence="7">
    <location>
        <begin position="155"/>
        <end position="178"/>
    </location>
</feature>
<feature type="transmembrane region" description="Helical" evidence="7">
    <location>
        <begin position="96"/>
        <end position="120"/>
    </location>
</feature>
<evidence type="ECO:0000259" key="8">
    <source>
        <dbReference type="Pfam" id="PF03458"/>
    </source>
</evidence>
<dbReference type="OrthoDB" id="9791874at2"/>
<dbReference type="RefSeq" id="WP_008859722.1">
    <property type="nucleotide sequence ID" value="NZ_JH591188.1"/>
</dbReference>
<evidence type="ECO:0000313" key="9">
    <source>
        <dbReference type="EMBL" id="EHO62857.1"/>
    </source>
</evidence>
<organism evidence="9 10">
    <name type="scientific">Dialister succinatiphilus YIT 11850</name>
    <dbReference type="NCBI Taxonomy" id="742743"/>
    <lineage>
        <taxon>Bacteria</taxon>
        <taxon>Bacillati</taxon>
        <taxon>Bacillota</taxon>
        <taxon>Negativicutes</taxon>
        <taxon>Veillonellales</taxon>
        <taxon>Veillonellaceae</taxon>
        <taxon>Dialister</taxon>
    </lineage>
</organism>
<dbReference type="Pfam" id="PF03458">
    <property type="entry name" value="Gly_transporter"/>
    <property type="match status" value="2"/>
</dbReference>
<proteinExistence type="inferred from homology"/>
<keyword evidence="4 7" id="KW-0812">Transmembrane</keyword>
<dbReference type="InterPro" id="IPR005115">
    <property type="entry name" value="Gly_transporter"/>
</dbReference>
<evidence type="ECO:0000256" key="7">
    <source>
        <dbReference type="SAM" id="Phobius"/>
    </source>
</evidence>
<dbReference type="AlphaFoldDB" id="H1D0U0"/>
<name>H1D0U0_9FIRM</name>
<reference evidence="9 10" key="1">
    <citation type="submission" date="2011-11" db="EMBL/GenBank/DDBJ databases">
        <title>The Genome Sequence of Dialister succinatiphilus YIT 11850.</title>
        <authorList>
            <consortium name="The Broad Institute Genome Sequencing Platform"/>
            <person name="Earl A."/>
            <person name="Ward D."/>
            <person name="Feldgarden M."/>
            <person name="Gevers D."/>
            <person name="Morotomi M."/>
            <person name="Young S.K."/>
            <person name="Zeng Q."/>
            <person name="Gargeya S."/>
            <person name="Fitzgerald M."/>
            <person name="Haas B."/>
            <person name="Abouelleil A."/>
            <person name="Alvarado L."/>
            <person name="Arachchi H.M."/>
            <person name="Berlin A."/>
            <person name="Brown A."/>
            <person name="Chapman S.B."/>
            <person name="Dunbar C."/>
            <person name="Gearin G."/>
            <person name="Goldberg J."/>
            <person name="Griggs A."/>
            <person name="Gujja S."/>
            <person name="Heiman D."/>
            <person name="Howarth C."/>
            <person name="Lui A."/>
            <person name="MacDonald P.J.P."/>
            <person name="Montmayeur A."/>
            <person name="Murphy C."/>
            <person name="Neiman D."/>
            <person name="Pearson M."/>
            <person name="Priest M."/>
            <person name="Roberts A."/>
            <person name="Saif S."/>
            <person name="Shea T."/>
            <person name="Sisk P."/>
            <person name="Stolte C."/>
            <person name="Sykes S."/>
            <person name="Wortman J."/>
            <person name="Nusbaum C."/>
            <person name="Birren B."/>
        </authorList>
    </citation>
    <scope>NUCLEOTIDE SEQUENCE [LARGE SCALE GENOMIC DNA]</scope>
    <source>
        <strain evidence="9 10">YIT 11850</strain>
    </source>
</reference>
<comment type="similarity">
    <text evidence="2">Belongs to the UPF0126 family.</text>
</comment>
<evidence type="ECO:0000256" key="4">
    <source>
        <dbReference type="ARBA" id="ARBA00022692"/>
    </source>
</evidence>
<keyword evidence="3" id="KW-1003">Cell membrane</keyword>
<dbReference type="EMBL" id="ADLT01000042">
    <property type="protein sequence ID" value="EHO62857.1"/>
    <property type="molecule type" value="Genomic_DNA"/>
</dbReference>
<evidence type="ECO:0000256" key="3">
    <source>
        <dbReference type="ARBA" id="ARBA00022475"/>
    </source>
</evidence>
<protein>
    <recommendedName>
        <fullName evidence="8">Glycine transporter domain-containing protein</fullName>
    </recommendedName>
</protein>
<accession>H1D0U0</accession>
<keyword evidence="5 7" id="KW-1133">Transmembrane helix</keyword>
<comment type="subcellular location">
    <subcellularLocation>
        <location evidence="1">Cell membrane</location>
        <topology evidence="1">Multi-pass membrane protein</topology>
    </subcellularLocation>
</comment>
<dbReference type="PANTHER" id="PTHR30506">
    <property type="entry name" value="INNER MEMBRANE PROTEIN"/>
    <property type="match status" value="1"/>
</dbReference>
<feature type="domain" description="Glycine transporter" evidence="8">
    <location>
        <begin position="100"/>
        <end position="175"/>
    </location>
</feature>
<evidence type="ECO:0000256" key="5">
    <source>
        <dbReference type="ARBA" id="ARBA00022989"/>
    </source>
</evidence>
<feature type="transmembrane region" description="Helical" evidence="7">
    <location>
        <begin position="184"/>
        <end position="206"/>
    </location>
</feature>
<dbReference type="PANTHER" id="PTHR30506:SF3">
    <property type="entry name" value="UPF0126 INNER MEMBRANE PROTEIN YADS-RELATED"/>
    <property type="match status" value="1"/>
</dbReference>
<feature type="transmembrane region" description="Helical" evidence="7">
    <location>
        <begin position="31"/>
        <end position="48"/>
    </location>
</feature>